<accession>A0AAP0NKM0</accession>
<name>A0AAP0NKM0_9MAGN</name>
<evidence type="ECO:0000313" key="1">
    <source>
        <dbReference type="EMBL" id="KAK9109570.1"/>
    </source>
</evidence>
<dbReference type="Proteomes" id="UP001417504">
    <property type="component" value="Unassembled WGS sequence"/>
</dbReference>
<protein>
    <submittedName>
        <fullName evidence="1">Uncharacterized protein</fullName>
    </submittedName>
</protein>
<dbReference type="AlphaFoldDB" id="A0AAP0NKM0"/>
<gene>
    <name evidence="1" type="ORF">Sjap_017630</name>
</gene>
<keyword evidence="2" id="KW-1185">Reference proteome</keyword>
<evidence type="ECO:0000313" key="2">
    <source>
        <dbReference type="Proteomes" id="UP001417504"/>
    </source>
</evidence>
<organism evidence="1 2">
    <name type="scientific">Stephania japonica</name>
    <dbReference type="NCBI Taxonomy" id="461633"/>
    <lineage>
        <taxon>Eukaryota</taxon>
        <taxon>Viridiplantae</taxon>
        <taxon>Streptophyta</taxon>
        <taxon>Embryophyta</taxon>
        <taxon>Tracheophyta</taxon>
        <taxon>Spermatophyta</taxon>
        <taxon>Magnoliopsida</taxon>
        <taxon>Ranunculales</taxon>
        <taxon>Menispermaceae</taxon>
        <taxon>Menispermoideae</taxon>
        <taxon>Cissampelideae</taxon>
        <taxon>Stephania</taxon>
    </lineage>
</organism>
<sequence>MDPWGRDNNMTYKRREFELEKQKLNPYLINRTLVADEELFAFDIVQPMGGQEWHVITSNQIRILEELRDIKRCLYAGQISPGASPYSYPPLVLPPPPYYQGLGANPYPPATPPPPYYPPPPPYYASPGQWMYQRDHQVRALDGENKDGATS</sequence>
<comment type="caution">
    <text evidence="1">The sequence shown here is derived from an EMBL/GenBank/DDBJ whole genome shotgun (WGS) entry which is preliminary data.</text>
</comment>
<proteinExistence type="predicted"/>
<dbReference type="EMBL" id="JBBNAE010000007">
    <property type="protein sequence ID" value="KAK9109570.1"/>
    <property type="molecule type" value="Genomic_DNA"/>
</dbReference>
<reference evidence="1 2" key="1">
    <citation type="submission" date="2024-01" db="EMBL/GenBank/DDBJ databases">
        <title>Genome assemblies of Stephania.</title>
        <authorList>
            <person name="Yang L."/>
        </authorList>
    </citation>
    <scope>NUCLEOTIDE SEQUENCE [LARGE SCALE GENOMIC DNA]</scope>
    <source>
        <strain evidence="1">QJT</strain>
        <tissue evidence="1">Leaf</tissue>
    </source>
</reference>